<proteinExistence type="predicted"/>
<dbReference type="InterPro" id="IPR002514">
    <property type="entry name" value="Transposase_8"/>
</dbReference>
<dbReference type="Proteomes" id="UP000228593">
    <property type="component" value="Unassembled WGS sequence"/>
</dbReference>
<organism evidence="1 2">
    <name type="scientific">Massilia psychrophila</name>
    <dbReference type="NCBI Taxonomy" id="1603353"/>
    <lineage>
        <taxon>Bacteria</taxon>
        <taxon>Pseudomonadati</taxon>
        <taxon>Pseudomonadota</taxon>
        <taxon>Betaproteobacteria</taxon>
        <taxon>Burkholderiales</taxon>
        <taxon>Oxalobacteraceae</taxon>
        <taxon>Telluria group</taxon>
        <taxon>Massilia</taxon>
    </lineage>
</organism>
<evidence type="ECO:0000313" key="2">
    <source>
        <dbReference type="Proteomes" id="UP000228593"/>
    </source>
</evidence>
<accession>A0A2G8SVJ9</accession>
<gene>
    <name evidence="1" type="ORF">CR103_21600</name>
</gene>
<reference evidence="1 2" key="1">
    <citation type="submission" date="2017-10" db="EMBL/GenBank/DDBJ databases">
        <title>Massilia psychrophilum sp. nov., a novel purple-pigmented bacterium isolated from Tianshan glacier, Xinjiang Municipality, China.</title>
        <authorList>
            <person name="Wang H."/>
        </authorList>
    </citation>
    <scope>NUCLEOTIDE SEQUENCE [LARGE SCALE GENOMIC DNA]</scope>
    <source>
        <strain evidence="1 2">JCM 30813</strain>
    </source>
</reference>
<dbReference type="OrthoDB" id="9765502at2"/>
<keyword evidence="2" id="KW-1185">Reference proteome</keyword>
<dbReference type="Gene3D" id="1.10.10.60">
    <property type="entry name" value="Homeodomain-like"/>
    <property type="match status" value="1"/>
</dbReference>
<dbReference type="GO" id="GO:0006313">
    <property type="term" value="P:DNA transposition"/>
    <property type="evidence" value="ECO:0007669"/>
    <property type="project" value="InterPro"/>
</dbReference>
<dbReference type="EMBL" id="PDOB01000078">
    <property type="protein sequence ID" value="PIL37799.1"/>
    <property type="molecule type" value="Genomic_DNA"/>
</dbReference>
<name>A0A2G8SVJ9_9BURK</name>
<comment type="caution">
    <text evidence="1">The sequence shown here is derived from an EMBL/GenBank/DDBJ whole genome shotgun (WGS) entry which is preliminary data.</text>
</comment>
<sequence>MITRHSPAFVEQALVKVFSRGGRSVQAVADDINVNYHTLKNWMTRKVVADKNTPAVKEKRPQDWSAQEQLVALHETHGMAGETLSAWCREHGIFPHHLTEWQAAFCADKKSAPADSKALRSLKDDNERLQREVLRKDKALAEAAALLILQKKFRALWEDEVK</sequence>
<dbReference type="GO" id="GO:0004803">
    <property type="term" value="F:transposase activity"/>
    <property type="evidence" value="ECO:0007669"/>
    <property type="project" value="InterPro"/>
</dbReference>
<dbReference type="AlphaFoldDB" id="A0A2G8SVJ9"/>
<dbReference type="GO" id="GO:0003677">
    <property type="term" value="F:DNA binding"/>
    <property type="evidence" value="ECO:0007669"/>
    <property type="project" value="InterPro"/>
</dbReference>
<dbReference type="Pfam" id="PF01527">
    <property type="entry name" value="HTH_Tnp_1"/>
    <property type="match status" value="1"/>
</dbReference>
<evidence type="ECO:0000313" key="1">
    <source>
        <dbReference type="EMBL" id="PIL37799.1"/>
    </source>
</evidence>
<protein>
    <submittedName>
        <fullName evidence="1">Transposase</fullName>
    </submittedName>
</protein>
<dbReference type="InterPro" id="IPR009057">
    <property type="entry name" value="Homeodomain-like_sf"/>
</dbReference>
<dbReference type="SUPFAM" id="SSF46689">
    <property type="entry name" value="Homeodomain-like"/>
    <property type="match status" value="1"/>
</dbReference>